<accession>A0A7J6IWR7</accession>
<evidence type="ECO:0000256" key="1">
    <source>
        <dbReference type="SAM" id="MobiDB-lite"/>
    </source>
</evidence>
<dbReference type="GeneID" id="43604382"/>
<evidence type="ECO:0000313" key="2">
    <source>
        <dbReference type="EMBL" id="KAF4480956.1"/>
    </source>
</evidence>
<reference evidence="2 3" key="1">
    <citation type="submission" date="2012-08" db="EMBL/GenBank/DDBJ databases">
        <authorList>
            <person name="Gan P.H.P."/>
            <person name="Ikeda K."/>
            <person name="Irieda H."/>
            <person name="Narusaka M."/>
            <person name="O'Connell R.J."/>
            <person name="Narusaka Y."/>
            <person name="Takano Y."/>
            <person name="Kubo Y."/>
            <person name="Shirasu K."/>
        </authorList>
    </citation>
    <scope>NUCLEOTIDE SEQUENCE [LARGE SCALE GENOMIC DNA]</scope>
    <source>
        <strain evidence="2 3">Nara gc5</strain>
    </source>
</reference>
<sequence length="102" mass="11047">MYRAYARLADAEQGHGTPAPALRLEAAFSHLSLAHTTSLPETNNSHRLPQADLNSIFSQAFAALRAMPQVKRCGYYPEKSAATAARPAAKPAHPQIPPIRSQ</sequence>
<proteinExistence type="predicted"/>
<dbReference type="AlphaFoldDB" id="A0A7J6IWR7"/>
<dbReference type="EMBL" id="ANPB02000006">
    <property type="protein sequence ID" value="KAF4480956.1"/>
    <property type="molecule type" value="Genomic_DNA"/>
</dbReference>
<name>A0A7J6IWR7_COLFN</name>
<gene>
    <name evidence="2" type="ORF">CGGC5_v010903</name>
</gene>
<dbReference type="InParanoid" id="A0A7J6IWR7"/>
<feature type="compositionally biased region" description="Low complexity" evidence="1">
    <location>
        <begin position="81"/>
        <end position="93"/>
    </location>
</feature>
<keyword evidence="3" id="KW-1185">Reference proteome</keyword>
<dbReference type="OrthoDB" id="4851704at2759"/>
<organism evidence="2 3">
    <name type="scientific">Colletotrichum fructicola (strain Nara gc5)</name>
    <name type="common">Anthracnose fungus</name>
    <name type="synonym">Colletotrichum gloeosporioides (strain Nara gc5)</name>
    <dbReference type="NCBI Taxonomy" id="1213859"/>
    <lineage>
        <taxon>Eukaryota</taxon>
        <taxon>Fungi</taxon>
        <taxon>Dikarya</taxon>
        <taxon>Ascomycota</taxon>
        <taxon>Pezizomycotina</taxon>
        <taxon>Sordariomycetes</taxon>
        <taxon>Hypocreomycetidae</taxon>
        <taxon>Glomerellales</taxon>
        <taxon>Glomerellaceae</taxon>
        <taxon>Colletotrichum</taxon>
        <taxon>Colletotrichum gloeosporioides species complex</taxon>
    </lineage>
</organism>
<feature type="region of interest" description="Disordered" evidence="1">
    <location>
        <begin position="81"/>
        <end position="102"/>
    </location>
</feature>
<protein>
    <submittedName>
        <fullName evidence="2">Uncharacterized protein</fullName>
    </submittedName>
</protein>
<comment type="caution">
    <text evidence="2">The sequence shown here is derived from an EMBL/GenBank/DDBJ whole genome shotgun (WGS) entry which is preliminary data.</text>
</comment>
<evidence type="ECO:0000313" key="3">
    <source>
        <dbReference type="Proteomes" id="UP000011096"/>
    </source>
</evidence>
<reference evidence="2 3" key="2">
    <citation type="submission" date="2020-04" db="EMBL/GenBank/DDBJ databases">
        <title>Genome sequencing and assembly of multiple isolates from the Colletotrichum gloeosporioides species complex.</title>
        <authorList>
            <person name="Gan P."/>
            <person name="Shirasu K."/>
        </authorList>
    </citation>
    <scope>NUCLEOTIDE SEQUENCE [LARGE SCALE GENOMIC DNA]</scope>
    <source>
        <strain evidence="2 3">Nara gc5</strain>
    </source>
</reference>
<dbReference type="RefSeq" id="XP_066008214.1">
    <property type="nucleotide sequence ID" value="XM_066152431.1"/>
</dbReference>
<dbReference type="Proteomes" id="UP000011096">
    <property type="component" value="Unassembled WGS sequence"/>
</dbReference>